<evidence type="ECO:0000313" key="2">
    <source>
        <dbReference type="EMBL" id="CAI3991114.1"/>
    </source>
</evidence>
<accession>A0A9P1FVH9</accession>
<dbReference type="PROSITE" id="PS50053">
    <property type="entry name" value="UBIQUITIN_2"/>
    <property type="match status" value="1"/>
</dbReference>
<dbReference type="EMBL" id="CAMXCT030001555">
    <property type="protein sequence ID" value="CAL4778426.1"/>
    <property type="molecule type" value="Genomic_DNA"/>
</dbReference>
<dbReference type="EMBL" id="CAMXCT010001555">
    <property type="protein sequence ID" value="CAI3991114.1"/>
    <property type="molecule type" value="Genomic_DNA"/>
</dbReference>
<dbReference type="InterPro" id="IPR029071">
    <property type="entry name" value="Ubiquitin-like_domsf"/>
</dbReference>
<sequence length="510" mass="56863">MASQPTFHIHLISGLEFEVQPSGTLVKDLKEQISKVRGIPLYDQTLVVDGNELQNFDKVDPEGSVLLVIGASQVKNLVRDYMLNIQGRRPYRPIWGRLPETETKALVPDCLQGVRHMFQAWPEFRRPFFTEEEVEDYLTRSASCKMALQSESQRNAQFTDPYEQEMLGLQEGDIPMKVLLDYKERSWNHITTLSVEDAQRISQERDRLVQDPLDQHVLSSWDSCVRAVRTWHGCSAAHSEEGRHSLETSDPPWLVLAIDCHAVGVALMGRSRSPGAAWQAVTATGGPWWKARSSTLEKMEREMLWTASGWQQVMVNDLKLDLDHKKCAFLILEPVMGVASATRRKEISKSLNELGVAAIGFASSLTMLAAGAGAGARAGPPGRSGMCIDAGPNSAIFAPVFEGFLLTDAMIQIDLAAGTAGEEALARTLEQSLARCPIDARRRVRRNIMVYGEDSRNPRWQRLGEGRTFEADIIYLGISYAIRNTMYRHAIFATPGQYLGTETDDVNSNI</sequence>
<dbReference type="InterPro" id="IPR000626">
    <property type="entry name" value="Ubiquitin-like_dom"/>
</dbReference>
<name>A0A9P1FVH9_9DINO</name>
<reference evidence="3" key="2">
    <citation type="submission" date="2024-04" db="EMBL/GenBank/DDBJ databases">
        <authorList>
            <person name="Chen Y."/>
            <person name="Shah S."/>
            <person name="Dougan E. K."/>
            <person name="Thang M."/>
            <person name="Chan C."/>
        </authorList>
    </citation>
    <scope>NUCLEOTIDE SEQUENCE [LARGE SCALE GENOMIC DNA]</scope>
</reference>
<dbReference type="OrthoDB" id="407538at2759"/>
<keyword evidence="5" id="KW-1185">Reference proteome</keyword>
<dbReference type="Gene3D" id="3.30.420.40">
    <property type="match status" value="1"/>
</dbReference>
<dbReference type="AlphaFoldDB" id="A0A9P1FVH9"/>
<evidence type="ECO:0000259" key="1">
    <source>
        <dbReference type="PROSITE" id="PS50053"/>
    </source>
</evidence>
<dbReference type="EMBL" id="CAMXCT020001555">
    <property type="protein sequence ID" value="CAL1144489.1"/>
    <property type="molecule type" value="Genomic_DNA"/>
</dbReference>
<dbReference type="Proteomes" id="UP001152797">
    <property type="component" value="Unassembled WGS sequence"/>
</dbReference>
<evidence type="ECO:0000313" key="3">
    <source>
        <dbReference type="EMBL" id="CAL1144489.1"/>
    </source>
</evidence>
<protein>
    <submittedName>
        <fullName evidence="4">Ubiquitin-like domain-containing protein</fullName>
    </submittedName>
</protein>
<gene>
    <name evidence="2" type="ORF">C1SCF055_LOCUS18045</name>
</gene>
<evidence type="ECO:0000313" key="4">
    <source>
        <dbReference type="EMBL" id="CAL4778426.1"/>
    </source>
</evidence>
<proteinExistence type="predicted"/>
<evidence type="ECO:0000313" key="5">
    <source>
        <dbReference type="Proteomes" id="UP001152797"/>
    </source>
</evidence>
<reference evidence="2" key="1">
    <citation type="submission" date="2022-10" db="EMBL/GenBank/DDBJ databases">
        <authorList>
            <person name="Chen Y."/>
            <person name="Dougan E. K."/>
            <person name="Chan C."/>
            <person name="Rhodes N."/>
            <person name="Thang M."/>
        </authorList>
    </citation>
    <scope>NUCLEOTIDE SEQUENCE</scope>
</reference>
<dbReference type="SUPFAM" id="SSF54236">
    <property type="entry name" value="Ubiquitin-like"/>
    <property type="match status" value="1"/>
</dbReference>
<comment type="caution">
    <text evidence="2">The sequence shown here is derived from an EMBL/GenBank/DDBJ whole genome shotgun (WGS) entry which is preliminary data.</text>
</comment>
<feature type="domain" description="Ubiquitin-like" evidence="1">
    <location>
        <begin position="26"/>
        <end position="55"/>
    </location>
</feature>
<organism evidence="2">
    <name type="scientific">Cladocopium goreaui</name>
    <dbReference type="NCBI Taxonomy" id="2562237"/>
    <lineage>
        <taxon>Eukaryota</taxon>
        <taxon>Sar</taxon>
        <taxon>Alveolata</taxon>
        <taxon>Dinophyceae</taxon>
        <taxon>Suessiales</taxon>
        <taxon>Symbiodiniaceae</taxon>
        <taxon>Cladocopium</taxon>
    </lineage>
</organism>
<dbReference type="CDD" id="cd17039">
    <property type="entry name" value="Ubl_ubiquitin_like"/>
    <property type="match status" value="1"/>
</dbReference>